<evidence type="ECO:0000313" key="2">
    <source>
        <dbReference type="EMBL" id="AMO95690.1"/>
    </source>
</evidence>
<dbReference type="Proteomes" id="UP000072421">
    <property type="component" value="Chromosome"/>
</dbReference>
<dbReference type="PATRIC" id="fig|158899.10.peg.3028"/>
<dbReference type="AlphaFoldDB" id="A0A127PD09"/>
<feature type="transmembrane region" description="Helical" evidence="1">
    <location>
        <begin position="20"/>
        <end position="38"/>
    </location>
</feature>
<organism evidence="2">
    <name type="scientific">Collimonas fungivorans</name>
    <dbReference type="NCBI Taxonomy" id="158899"/>
    <lineage>
        <taxon>Bacteria</taxon>
        <taxon>Pseudomonadati</taxon>
        <taxon>Pseudomonadota</taxon>
        <taxon>Betaproteobacteria</taxon>
        <taxon>Burkholderiales</taxon>
        <taxon>Oxalobacteraceae</taxon>
        <taxon>Collimonas</taxon>
    </lineage>
</organism>
<proteinExistence type="predicted"/>
<evidence type="ECO:0000313" key="3">
    <source>
        <dbReference type="Proteomes" id="UP000072421"/>
    </source>
</evidence>
<accession>A0A127PD09</accession>
<gene>
    <name evidence="2" type="ORF">CFter6_3036</name>
</gene>
<sequence length="44" mass="4615">MPWQLSIACGVAAPAREAFAAFLCCFPLLLSFAAFFYVNGSAAA</sequence>
<protein>
    <submittedName>
        <fullName evidence="2">Putative membrane protein</fullName>
    </submittedName>
</protein>
<keyword evidence="1" id="KW-0472">Membrane</keyword>
<keyword evidence="1" id="KW-0812">Transmembrane</keyword>
<dbReference type="EMBL" id="CP013232">
    <property type="protein sequence ID" value="AMO95690.1"/>
    <property type="molecule type" value="Genomic_DNA"/>
</dbReference>
<reference evidence="2 3" key="1">
    <citation type="submission" date="2015-11" db="EMBL/GenBank/DDBJ databases">
        <title>Exploring the genomic traits of fungus-feeding bacterial genus Collimonas.</title>
        <authorList>
            <person name="Song C."/>
            <person name="Schmidt R."/>
            <person name="de Jager V."/>
            <person name="Krzyzanowska D."/>
            <person name="Jongedijk E."/>
            <person name="Cankar K."/>
            <person name="Beekwilder J."/>
            <person name="van Veen A."/>
            <person name="de Boer W."/>
            <person name="van Veen J.A."/>
            <person name="Garbeva P."/>
        </authorList>
    </citation>
    <scope>NUCLEOTIDE SEQUENCE [LARGE SCALE GENOMIC DNA]</scope>
    <source>
        <strain evidence="2 3">Ter6</strain>
    </source>
</reference>
<evidence type="ECO:0000256" key="1">
    <source>
        <dbReference type="SAM" id="Phobius"/>
    </source>
</evidence>
<name>A0A127PD09_9BURK</name>
<keyword evidence="1" id="KW-1133">Transmembrane helix</keyword>